<name>A0A1G6YBA8_9BACT</name>
<evidence type="ECO:0000313" key="1">
    <source>
        <dbReference type="EMBL" id="SDD87630.1"/>
    </source>
</evidence>
<keyword evidence="2" id="KW-1185">Reference proteome</keyword>
<gene>
    <name evidence="1" type="ORF">SAMN04488104_10942</name>
</gene>
<dbReference type="EMBL" id="FNAC01000094">
    <property type="protein sequence ID" value="SDD87630.1"/>
    <property type="molecule type" value="Genomic_DNA"/>
</dbReference>
<proteinExistence type="predicted"/>
<dbReference type="RefSeq" id="WP_139162859.1">
    <property type="nucleotide sequence ID" value="NZ_FNAC01000094.1"/>
</dbReference>
<dbReference type="Proteomes" id="UP000199060">
    <property type="component" value="Unassembled WGS sequence"/>
</dbReference>
<organism evidence="1 2">
    <name type="scientific">Algoriphagus faecimaris</name>
    <dbReference type="NCBI Taxonomy" id="686796"/>
    <lineage>
        <taxon>Bacteria</taxon>
        <taxon>Pseudomonadati</taxon>
        <taxon>Bacteroidota</taxon>
        <taxon>Cytophagia</taxon>
        <taxon>Cytophagales</taxon>
        <taxon>Cyclobacteriaceae</taxon>
        <taxon>Algoriphagus</taxon>
    </lineage>
</organism>
<dbReference type="AlphaFoldDB" id="A0A1G6YBA8"/>
<sequence>MDSTSLTEIRDHLAQTIPLTNEELSLFFPLDVGDFLRNQLIGGQHELIGVSSIESDFRHRYDSSKQVNVEVLDGAGEIGSIFLLSSMERLKVNFDEINSNERIRVFYHEGHRGFLKEKFQDTSMVYELIFEDRFRVKFHSVRIEKSELVNFIQESPMVFYLYEFKKYMYIRFLTSNKKIRLIVC</sequence>
<protein>
    <submittedName>
        <fullName evidence="1">Uncharacterized protein</fullName>
    </submittedName>
</protein>
<evidence type="ECO:0000313" key="2">
    <source>
        <dbReference type="Proteomes" id="UP000199060"/>
    </source>
</evidence>
<accession>A0A1G6YBA8</accession>
<dbReference type="OrthoDB" id="9921503at2"/>
<reference evidence="2" key="1">
    <citation type="submission" date="2016-10" db="EMBL/GenBank/DDBJ databases">
        <authorList>
            <person name="Varghese N."/>
            <person name="Submissions S."/>
        </authorList>
    </citation>
    <scope>NUCLEOTIDE SEQUENCE [LARGE SCALE GENOMIC DNA]</scope>
    <source>
        <strain evidence="2">DSM 23095</strain>
    </source>
</reference>